<dbReference type="EC" id="2.7.7.108" evidence="8"/>
<reference evidence="9" key="1">
    <citation type="journal article" date="2014" name="Int. J. Syst. Evol. Microbiol.">
        <title>Complete genome sequence of Corynebacterium casei LMG S-19264T (=DSM 44701T), isolated from a smear-ripened cheese.</title>
        <authorList>
            <consortium name="US DOE Joint Genome Institute (JGI-PGF)"/>
            <person name="Walter F."/>
            <person name="Albersmeier A."/>
            <person name="Kalinowski J."/>
            <person name="Ruckert C."/>
        </authorList>
    </citation>
    <scope>NUCLEOTIDE SEQUENCE</scope>
    <source>
        <strain evidence="9">KCTC 23310</strain>
    </source>
</reference>
<dbReference type="RefSeq" id="WP_189412332.1">
    <property type="nucleotide sequence ID" value="NZ_BMYJ01000009.1"/>
</dbReference>
<evidence type="ECO:0000256" key="1">
    <source>
        <dbReference type="ARBA" id="ARBA00009747"/>
    </source>
</evidence>
<feature type="binding site" evidence="8">
    <location>
        <position position="81"/>
    </location>
    <ligand>
        <name>ATP</name>
        <dbReference type="ChEBI" id="CHEBI:30616"/>
    </ligand>
</feature>
<comment type="catalytic activity">
    <reaction evidence="8">
        <text>L-seryl-[protein] + UTP = O-(5'-uridylyl)-L-seryl-[protein] + diphosphate</text>
        <dbReference type="Rhea" id="RHEA:64604"/>
        <dbReference type="Rhea" id="RHEA-COMP:9863"/>
        <dbReference type="Rhea" id="RHEA-COMP:16635"/>
        <dbReference type="ChEBI" id="CHEBI:29999"/>
        <dbReference type="ChEBI" id="CHEBI:33019"/>
        <dbReference type="ChEBI" id="CHEBI:46398"/>
        <dbReference type="ChEBI" id="CHEBI:156051"/>
    </reaction>
</comment>
<dbReference type="GO" id="GO:0005524">
    <property type="term" value="F:ATP binding"/>
    <property type="evidence" value="ECO:0007669"/>
    <property type="project" value="UniProtKB-UniRule"/>
</dbReference>
<dbReference type="NCBIfam" id="NF000658">
    <property type="entry name" value="PRK00029.1"/>
    <property type="match status" value="1"/>
</dbReference>
<keyword evidence="4 8" id="KW-0479">Metal-binding</keyword>
<dbReference type="GO" id="GO:0030145">
    <property type="term" value="F:manganese ion binding"/>
    <property type="evidence" value="ECO:0007669"/>
    <property type="project" value="UniProtKB-UniRule"/>
</dbReference>
<feature type="binding site" evidence="8">
    <location>
        <position position="252"/>
    </location>
    <ligand>
        <name>ATP</name>
        <dbReference type="ChEBI" id="CHEBI:30616"/>
    </ligand>
</feature>
<dbReference type="Pfam" id="PF02696">
    <property type="entry name" value="SelO"/>
    <property type="match status" value="1"/>
</dbReference>
<reference evidence="9" key="2">
    <citation type="submission" date="2020-09" db="EMBL/GenBank/DDBJ databases">
        <authorList>
            <person name="Sun Q."/>
            <person name="Kim S."/>
        </authorList>
    </citation>
    <scope>NUCLEOTIDE SEQUENCE</scope>
    <source>
        <strain evidence="9">KCTC 23310</strain>
    </source>
</reference>
<evidence type="ECO:0000256" key="2">
    <source>
        <dbReference type="ARBA" id="ARBA00022679"/>
    </source>
</evidence>
<accession>A0A918TWW3</accession>
<gene>
    <name evidence="8" type="primary">ydiU</name>
    <name evidence="8" type="synonym">selO</name>
    <name evidence="9" type="ORF">GCM10007315_28170</name>
</gene>
<comment type="catalytic activity">
    <reaction evidence="8">
        <text>L-tyrosyl-[protein] + ATP = O-(5'-adenylyl)-L-tyrosyl-[protein] + diphosphate</text>
        <dbReference type="Rhea" id="RHEA:54288"/>
        <dbReference type="Rhea" id="RHEA-COMP:10136"/>
        <dbReference type="Rhea" id="RHEA-COMP:13846"/>
        <dbReference type="ChEBI" id="CHEBI:30616"/>
        <dbReference type="ChEBI" id="CHEBI:33019"/>
        <dbReference type="ChEBI" id="CHEBI:46858"/>
        <dbReference type="ChEBI" id="CHEBI:83624"/>
        <dbReference type="EC" id="2.7.7.108"/>
    </reaction>
</comment>
<comment type="catalytic activity">
    <reaction evidence="8">
        <text>L-seryl-[protein] + ATP = 3-O-(5'-adenylyl)-L-seryl-[protein] + diphosphate</text>
        <dbReference type="Rhea" id="RHEA:58120"/>
        <dbReference type="Rhea" id="RHEA-COMP:9863"/>
        <dbReference type="Rhea" id="RHEA-COMP:15073"/>
        <dbReference type="ChEBI" id="CHEBI:29999"/>
        <dbReference type="ChEBI" id="CHEBI:30616"/>
        <dbReference type="ChEBI" id="CHEBI:33019"/>
        <dbReference type="ChEBI" id="CHEBI:142516"/>
        <dbReference type="EC" id="2.7.7.108"/>
    </reaction>
</comment>
<evidence type="ECO:0000313" key="9">
    <source>
        <dbReference type="EMBL" id="GHC62458.1"/>
    </source>
</evidence>
<comment type="similarity">
    <text evidence="1 8">Belongs to the SELO family.</text>
</comment>
<proteinExistence type="inferred from homology"/>
<keyword evidence="5 8" id="KW-0547">Nucleotide-binding</keyword>
<dbReference type="InterPro" id="IPR003846">
    <property type="entry name" value="SelO"/>
</dbReference>
<comment type="catalytic activity">
    <reaction evidence="8">
        <text>L-threonyl-[protein] + ATP = 3-O-(5'-adenylyl)-L-threonyl-[protein] + diphosphate</text>
        <dbReference type="Rhea" id="RHEA:54292"/>
        <dbReference type="Rhea" id="RHEA-COMP:11060"/>
        <dbReference type="Rhea" id="RHEA-COMP:13847"/>
        <dbReference type="ChEBI" id="CHEBI:30013"/>
        <dbReference type="ChEBI" id="CHEBI:30616"/>
        <dbReference type="ChEBI" id="CHEBI:33019"/>
        <dbReference type="ChEBI" id="CHEBI:138113"/>
        <dbReference type="EC" id="2.7.7.108"/>
    </reaction>
</comment>
<feature type="binding site" evidence="8">
    <location>
        <position position="175"/>
    </location>
    <ligand>
        <name>ATP</name>
        <dbReference type="ChEBI" id="CHEBI:30616"/>
    </ligand>
</feature>
<sequence length="467" mass="50205">MIVGNSYADDLKGLYLPFQAARFPAPALVALDRGLAGELGMDPNDAGLAQMLSGQTPPEGATTLAMAYAGHQFGGFSPSLGDGRAMLLAEVQGQDGRWWDIHLKGSGRTPFSRGADGKAALGPMLREYVISRAMFAMGVPTTRALAVVATGEDVYREAGALPGAVLARVGGSHLRVGTFQFVAARGDIDSLRRLLAYAIRRHDADLAPDDALGLLKRVGARQSRLIAQWMGLGFVHGVMNTDNMTISGETIDYGPCAFMEAHDPATVFSSIDRQGRYAYGNQPGIARWNLARLAEALLPLIDADEDRAIEQASAVIDGFAEWFQRDLQNVLALKLGLAAPNPDLTEDLLNAMMEAKADHTLTFRALVQAAKGDTGAFLAQVPEGRDWLVRWQAENPDAAMIEAHNPARIPRNHLVEEALDAAQKGDMAPFDSLTKALDRPFCDIAGLDRYRLPAPSGFGAYRTFCGT</sequence>
<keyword evidence="10" id="KW-1185">Reference proteome</keyword>
<comment type="function">
    <text evidence="8">Nucleotidyltransferase involved in the post-translational modification of proteins. It can catalyze the addition of adenosine monophosphate (AMP) or uridine monophosphate (UMP) to a protein, resulting in modifications known as AMPylation and UMPylation.</text>
</comment>
<keyword evidence="6 8" id="KW-0067">ATP-binding</keyword>
<comment type="catalytic activity">
    <reaction evidence="8">
        <text>L-tyrosyl-[protein] + UTP = O-(5'-uridylyl)-L-tyrosyl-[protein] + diphosphate</text>
        <dbReference type="Rhea" id="RHEA:83887"/>
        <dbReference type="Rhea" id="RHEA-COMP:10136"/>
        <dbReference type="Rhea" id="RHEA-COMP:20238"/>
        <dbReference type="ChEBI" id="CHEBI:33019"/>
        <dbReference type="ChEBI" id="CHEBI:46398"/>
        <dbReference type="ChEBI" id="CHEBI:46858"/>
        <dbReference type="ChEBI" id="CHEBI:90602"/>
    </reaction>
</comment>
<dbReference type="PANTHER" id="PTHR32057">
    <property type="entry name" value="PROTEIN ADENYLYLTRANSFERASE SELO, MITOCHONDRIAL"/>
    <property type="match status" value="1"/>
</dbReference>
<keyword evidence="7 8" id="KW-0460">Magnesium</keyword>
<keyword evidence="2 8" id="KW-0808">Transferase</keyword>
<name>A0A918TWW3_9RHOB</name>
<evidence type="ECO:0000256" key="6">
    <source>
        <dbReference type="ARBA" id="ARBA00022840"/>
    </source>
</evidence>
<feature type="binding site" evidence="8">
    <location>
        <position position="168"/>
    </location>
    <ligand>
        <name>ATP</name>
        <dbReference type="ChEBI" id="CHEBI:30616"/>
    </ligand>
</feature>
<comment type="cofactor">
    <cofactor evidence="8">
        <name>Mg(2+)</name>
        <dbReference type="ChEBI" id="CHEBI:18420"/>
    </cofactor>
    <cofactor evidence="8">
        <name>Mn(2+)</name>
        <dbReference type="ChEBI" id="CHEBI:29035"/>
    </cofactor>
</comment>
<dbReference type="GO" id="GO:0000287">
    <property type="term" value="F:magnesium ion binding"/>
    <property type="evidence" value="ECO:0007669"/>
    <property type="project" value="UniProtKB-UniRule"/>
</dbReference>
<dbReference type="PANTHER" id="PTHR32057:SF14">
    <property type="entry name" value="PROTEIN ADENYLYLTRANSFERASE SELO, MITOCHONDRIAL"/>
    <property type="match status" value="1"/>
</dbReference>
<feature type="binding site" evidence="8">
    <location>
        <position position="243"/>
    </location>
    <ligand>
        <name>Mg(2+)</name>
        <dbReference type="ChEBI" id="CHEBI:18420"/>
    </ligand>
</feature>
<evidence type="ECO:0000313" key="10">
    <source>
        <dbReference type="Proteomes" id="UP000638981"/>
    </source>
</evidence>
<feature type="binding site" evidence="8">
    <location>
        <position position="104"/>
    </location>
    <ligand>
        <name>ATP</name>
        <dbReference type="ChEBI" id="CHEBI:30616"/>
    </ligand>
</feature>
<evidence type="ECO:0000256" key="3">
    <source>
        <dbReference type="ARBA" id="ARBA00022695"/>
    </source>
</evidence>
<feature type="active site" description="Proton acceptor" evidence="8">
    <location>
        <position position="242"/>
    </location>
</feature>
<feature type="binding site" evidence="8">
    <location>
        <position position="84"/>
    </location>
    <ligand>
        <name>ATP</name>
        <dbReference type="ChEBI" id="CHEBI:30616"/>
    </ligand>
</feature>
<protein>
    <recommendedName>
        <fullName evidence="8">Protein nucleotidyltransferase YdiU</fullName>
        <ecNumber evidence="8">2.7.7.-</ecNumber>
    </recommendedName>
    <alternativeName>
        <fullName evidence="8">Protein adenylyltransferase YdiU</fullName>
        <ecNumber evidence="8">2.7.7.108</ecNumber>
    </alternativeName>
    <alternativeName>
        <fullName evidence="8">Protein uridylyltransferase YdiU</fullName>
        <ecNumber evidence="8">2.7.7.-</ecNumber>
    </alternativeName>
</protein>
<evidence type="ECO:0000256" key="7">
    <source>
        <dbReference type="ARBA" id="ARBA00022842"/>
    </source>
</evidence>
<dbReference type="GO" id="GO:0070733">
    <property type="term" value="F:AMPylase activity"/>
    <property type="evidence" value="ECO:0007669"/>
    <property type="project" value="UniProtKB-EC"/>
</dbReference>
<evidence type="ECO:0000256" key="4">
    <source>
        <dbReference type="ARBA" id="ARBA00022723"/>
    </source>
</evidence>
<dbReference type="HAMAP" id="MF_00692">
    <property type="entry name" value="SelO"/>
    <property type="match status" value="1"/>
</dbReference>
<keyword evidence="8" id="KW-0464">Manganese</keyword>
<evidence type="ECO:0000256" key="8">
    <source>
        <dbReference type="HAMAP-Rule" id="MF_00692"/>
    </source>
</evidence>
<dbReference type="EMBL" id="BMYJ01000009">
    <property type="protein sequence ID" value="GHC62458.1"/>
    <property type="molecule type" value="Genomic_DNA"/>
</dbReference>
<dbReference type="Proteomes" id="UP000638981">
    <property type="component" value="Unassembled WGS sequence"/>
</dbReference>
<feature type="binding site" evidence="8">
    <location>
        <position position="252"/>
    </location>
    <ligand>
        <name>Mg(2+)</name>
        <dbReference type="ChEBI" id="CHEBI:18420"/>
    </ligand>
</feature>
<comment type="caution">
    <text evidence="9">The sequence shown here is derived from an EMBL/GenBank/DDBJ whole genome shotgun (WGS) entry which is preliminary data.</text>
</comment>
<comment type="catalytic activity">
    <reaction evidence="8">
        <text>L-histidyl-[protein] + UTP = N(tele)-(5'-uridylyl)-L-histidyl-[protein] + diphosphate</text>
        <dbReference type="Rhea" id="RHEA:83891"/>
        <dbReference type="Rhea" id="RHEA-COMP:9745"/>
        <dbReference type="Rhea" id="RHEA-COMP:20239"/>
        <dbReference type="ChEBI" id="CHEBI:29979"/>
        <dbReference type="ChEBI" id="CHEBI:33019"/>
        <dbReference type="ChEBI" id="CHEBI:46398"/>
        <dbReference type="ChEBI" id="CHEBI:233474"/>
    </reaction>
</comment>
<dbReference type="EC" id="2.7.7.-" evidence="8"/>
<feature type="binding site" evidence="8">
    <location>
        <position position="116"/>
    </location>
    <ligand>
        <name>ATP</name>
        <dbReference type="ChEBI" id="CHEBI:30616"/>
    </ligand>
</feature>
<keyword evidence="3 8" id="KW-0548">Nucleotidyltransferase</keyword>
<feature type="binding site" evidence="8">
    <location>
        <position position="117"/>
    </location>
    <ligand>
        <name>ATP</name>
        <dbReference type="ChEBI" id="CHEBI:30616"/>
    </ligand>
</feature>
<dbReference type="AlphaFoldDB" id="A0A918TWW3"/>
<feature type="binding site" evidence="8">
    <location>
        <position position="83"/>
    </location>
    <ligand>
        <name>ATP</name>
        <dbReference type="ChEBI" id="CHEBI:30616"/>
    </ligand>
</feature>
<evidence type="ECO:0000256" key="5">
    <source>
        <dbReference type="ARBA" id="ARBA00022741"/>
    </source>
</evidence>
<organism evidence="9 10">
    <name type="scientific">Neogemmobacter tilapiae</name>
    <dbReference type="NCBI Taxonomy" id="875041"/>
    <lineage>
        <taxon>Bacteria</taxon>
        <taxon>Pseudomonadati</taxon>
        <taxon>Pseudomonadota</taxon>
        <taxon>Alphaproteobacteria</taxon>
        <taxon>Rhodobacterales</taxon>
        <taxon>Paracoccaceae</taxon>
        <taxon>Neogemmobacter</taxon>
    </lineage>
</organism>